<sequence>MQPSAFIDRRTEPDSPVSRTPSVGLDEVNRSLPELKSLGSAVYKEVWDEFYNWEPGYCDQILGTLPLLAAKTEVFKVAREMMVGFLEDTRDPGSGLETKYPRTADVVVASMTNYGANGRGSIKQLIMPVTTVDLGLVPPHPVYESCPPVSRSARLGEHHHEDLAAFLPYADDKTFPAIEYLGGFESFDWETPFDPDSEMIQLETVRRLHVMHGIVLQDISRMGIFKPLFTSHNTGLLWDQSQRDFLHWPGAFQVALEEDLPRSHAPHLDDLQSRLTSVLRTFCPSLNCLTPLCQTHGNLHTNTYLPSKKPQVTGESMRLSEGDPCGPGCFRLIQDFDQFMETLPPSPTKASNIASLDILATVLGIAPDLYPCQLAVLCLKPCQEVFTQRLHLFPDHTILPSTSHSTSVEPSTDADTERETSLSFDNSQQRKKKKKNIRTKLEFVDEPSHFNCASLAACAHPGLCATNQCPCWLAKQHCTLACRCGISCARQWPPCNCTNGRCVPETCSCWQGGRECVPGICLKCDAAGKKYAV</sequence>
<dbReference type="EMBL" id="KN819357">
    <property type="protein sequence ID" value="KIJ13029.1"/>
    <property type="molecule type" value="Genomic_DNA"/>
</dbReference>
<dbReference type="PROSITE" id="PS51633">
    <property type="entry name" value="CXC"/>
    <property type="match status" value="1"/>
</dbReference>
<keyword evidence="4" id="KW-0805">Transcription regulation</keyword>
<keyword evidence="1" id="KW-0489">Methyltransferase</keyword>
<dbReference type="GO" id="GO:0003682">
    <property type="term" value="F:chromatin binding"/>
    <property type="evidence" value="ECO:0007669"/>
    <property type="project" value="TreeGrafter"/>
</dbReference>
<proteinExistence type="predicted"/>
<dbReference type="OrthoDB" id="6141102at2759"/>
<reference evidence="8 9" key="1">
    <citation type="submission" date="2014-06" db="EMBL/GenBank/DDBJ databases">
        <authorList>
            <consortium name="DOE Joint Genome Institute"/>
            <person name="Kuo A."/>
            <person name="Kohler A."/>
            <person name="Nagy L.G."/>
            <person name="Floudas D."/>
            <person name="Copeland A."/>
            <person name="Barry K.W."/>
            <person name="Cichocki N."/>
            <person name="Veneault-Fourrey C."/>
            <person name="LaButti K."/>
            <person name="Lindquist E.A."/>
            <person name="Lipzen A."/>
            <person name="Lundell T."/>
            <person name="Morin E."/>
            <person name="Murat C."/>
            <person name="Sun H."/>
            <person name="Tunlid A."/>
            <person name="Henrissat B."/>
            <person name="Grigoriev I.V."/>
            <person name="Hibbett D.S."/>
            <person name="Martin F."/>
            <person name="Nordberg H.P."/>
            <person name="Cantor M.N."/>
            <person name="Hua S.X."/>
        </authorList>
    </citation>
    <scope>NUCLEOTIDE SEQUENCE [LARGE SCALE GENOMIC DNA]</scope>
    <source>
        <strain evidence="8 9">ATCC 200175</strain>
    </source>
</reference>
<organism evidence="8 9">
    <name type="scientific">Paxillus involutus ATCC 200175</name>
    <dbReference type="NCBI Taxonomy" id="664439"/>
    <lineage>
        <taxon>Eukaryota</taxon>
        <taxon>Fungi</taxon>
        <taxon>Dikarya</taxon>
        <taxon>Basidiomycota</taxon>
        <taxon>Agaricomycotina</taxon>
        <taxon>Agaricomycetes</taxon>
        <taxon>Agaricomycetidae</taxon>
        <taxon>Boletales</taxon>
        <taxon>Paxilineae</taxon>
        <taxon>Paxillaceae</taxon>
        <taxon>Paxillus</taxon>
    </lineage>
</organism>
<feature type="non-terminal residue" evidence="8">
    <location>
        <position position="1"/>
    </location>
</feature>
<dbReference type="GO" id="GO:0035098">
    <property type="term" value="C:ESC/E(Z) complex"/>
    <property type="evidence" value="ECO:0007669"/>
    <property type="project" value="TreeGrafter"/>
</dbReference>
<dbReference type="InterPro" id="IPR026489">
    <property type="entry name" value="CXC_dom"/>
</dbReference>
<feature type="domain" description="CXC" evidence="7">
    <location>
        <begin position="434"/>
        <end position="533"/>
    </location>
</feature>
<keyword evidence="9" id="KW-1185">Reference proteome</keyword>
<keyword evidence="2" id="KW-0808">Transferase</keyword>
<dbReference type="AlphaFoldDB" id="A0A0C9SUY2"/>
<evidence type="ECO:0000313" key="9">
    <source>
        <dbReference type="Proteomes" id="UP000053647"/>
    </source>
</evidence>
<evidence type="ECO:0000256" key="4">
    <source>
        <dbReference type="ARBA" id="ARBA00023015"/>
    </source>
</evidence>
<keyword evidence="5" id="KW-0804">Transcription</keyword>
<reference evidence="9" key="2">
    <citation type="submission" date="2015-01" db="EMBL/GenBank/DDBJ databases">
        <title>Evolutionary Origins and Diversification of the Mycorrhizal Mutualists.</title>
        <authorList>
            <consortium name="DOE Joint Genome Institute"/>
            <consortium name="Mycorrhizal Genomics Consortium"/>
            <person name="Kohler A."/>
            <person name="Kuo A."/>
            <person name="Nagy L.G."/>
            <person name="Floudas D."/>
            <person name="Copeland A."/>
            <person name="Barry K.W."/>
            <person name="Cichocki N."/>
            <person name="Veneault-Fourrey C."/>
            <person name="LaButti K."/>
            <person name="Lindquist E.A."/>
            <person name="Lipzen A."/>
            <person name="Lundell T."/>
            <person name="Morin E."/>
            <person name="Murat C."/>
            <person name="Riley R."/>
            <person name="Ohm R."/>
            <person name="Sun H."/>
            <person name="Tunlid A."/>
            <person name="Henrissat B."/>
            <person name="Grigoriev I.V."/>
            <person name="Hibbett D.S."/>
            <person name="Martin F."/>
        </authorList>
    </citation>
    <scope>NUCLEOTIDE SEQUENCE [LARGE SCALE GENOMIC DNA]</scope>
    <source>
        <strain evidence="9">ATCC 200175</strain>
    </source>
</reference>
<protein>
    <recommendedName>
        <fullName evidence="7">CXC domain-containing protein</fullName>
    </recommendedName>
</protein>
<name>A0A0C9SUY2_PAXIN</name>
<dbReference type="PANTHER" id="PTHR45747">
    <property type="entry name" value="HISTONE-LYSINE N-METHYLTRANSFERASE E(Z)"/>
    <property type="match status" value="1"/>
</dbReference>
<dbReference type="Gene3D" id="2.170.270.10">
    <property type="entry name" value="SET domain"/>
    <property type="match status" value="1"/>
</dbReference>
<dbReference type="InterPro" id="IPR046341">
    <property type="entry name" value="SET_dom_sf"/>
</dbReference>
<dbReference type="GO" id="GO:0032259">
    <property type="term" value="P:methylation"/>
    <property type="evidence" value="ECO:0007669"/>
    <property type="project" value="UniProtKB-KW"/>
</dbReference>
<dbReference type="PANTHER" id="PTHR45747:SF4">
    <property type="entry name" value="HISTONE-LYSINE N-METHYLTRANSFERASE E(Z)"/>
    <property type="match status" value="1"/>
</dbReference>
<evidence type="ECO:0000313" key="8">
    <source>
        <dbReference type="EMBL" id="KIJ13029.1"/>
    </source>
</evidence>
<keyword evidence="3" id="KW-0949">S-adenosyl-L-methionine</keyword>
<gene>
    <name evidence="8" type="ORF">PAXINDRAFT_170908</name>
</gene>
<dbReference type="SMART" id="SM01114">
    <property type="entry name" value="CXC"/>
    <property type="match status" value="1"/>
</dbReference>
<evidence type="ECO:0000256" key="2">
    <source>
        <dbReference type="ARBA" id="ARBA00022679"/>
    </source>
</evidence>
<evidence type="ECO:0000256" key="5">
    <source>
        <dbReference type="ARBA" id="ARBA00023163"/>
    </source>
</evidence>
<evidence type="ECO:0000256" key="1">
    <source>
        <dbReference type="ARBA" id="ARBA00022603"/>
    </source>
</evidence>
<dbReference type="HOGENOM" id="CLU_029951_0_0_1"/>
<dbReference type="Proteomes" id="UP000053647">
    <property type="component" value="Unassembled WGS sequence"/>
</dbReference>
<feature type="region of interest" description="Disordered" evidence="6">
    <location>
        <begin position="1"/>
        <end position="24"/>
    </location>
</feature>
<dbReference type="InterPro" id="IPR033467">
    <property type="entry name" value="Tesmin/TSO1-like_CXC"/>
</dbReference>
<evidence type="ECO:0000256" key="6">
    <source>
        <dbReference type="SAM" id="MobiDB-lite"/>
    </source>
</evidence>
<dbReference type="GO" id="GO:0046976">
    <property type="term" value="F:histone H3K27 methyltransferase activity"/>
    <property type="evidence" value="ECO:0007669"/>
    <property type="project" value="TreeGrafter"/>
</dbReference>
<evidence type="ECO:0000259" key="7">
    <source>
        <dbReference type="PROSITE" id="PS51633"/>
    </source>
</evidence>
<accession>A0A0C9SUY2</accession>
<evidence type="ECO:0000256" key="3">
    <source>
        <dbReference type="ARBA" id="ARBA00022691"/>
    </source>
</evidence>
<dbReference type="InterPro" id="IPR045318">
    <property type="entry name" value="EZH1/2-like"/>
</dbReference>
<feature type="region of interest" description="Disordered" evidence="6">
    <location>
        <begin position="402"/>
        <end position="429"/>
    </location>
</feature>
<dbReference type="GO" id="GO:0031507">
    <property type="term" value="P:heterochromatin formation"/>
    <property type="evidence" value="ECO:0007669"/>
    <property type="project" value="TreeGrafter"/>
</dbReference>